<dbReference type="EMBL" id="AP019620">
    <property type="protein sequence ID" value="BBJ39988.1"/>
    <property type="molecule type" value="Genomic_DNA"/>
</dbReference>
<feature type="transmembrane region" description="Helical" evidence="1">
    <location>
        <begin position="12"/>
        <end position="34"/>
    </location>
</feature>
<name>A0A499UK08_9ACTN</name>
<reference evidence="2 3" key="1">
    <citation type="journal article" date="2020" name="Int. J. Syst. Evol. Microbiol.">
        <title>Reclassification of Streptomyces castelarensis and Streptomyces sporoclivatus as later heterotypic synonyms of Streptomyces antimycoticus.</title>
        <authorList>
            <person name="Komaki H."/>
            <person name="Tamura T."/>
        </authorList>
    </citation>
    <scope>NUCLEOTIDE SEQUENCE [LARGE SCALE GENOMIC DNA]</scope>
    <source>
        <strain evidence="2 3">NBRC 100767</strain>
    </source>
</reference>
<evidence type="ECO:0000313" key="3">
    <source>
        <dbReference type="Proteomes" id="UP000463951"/>
    </source>
</evidence>
<proteinExistence type="predicted"/>
<protein>
    <submittedName>
        <fullName evidence="2">Uncharacterized protein</fullName>
    </submittedName>
</protein>
<gene>
    <name evidence="2" type="ORF">SSPO_027060</name>
</gene>
<keyword evidence="1" id="KW-0812">Transmembrane</keyword>
<organism evidence="2 3">
    <name type="scientific">Streptomyces antimycoticus</name>
    <dbReference type="NCBI Taxonomy" id="68175"/>
    <lineage>
        <taxon>Bacteria</taxon>
        <taxon>Bacillati</taxon>
        <taxon>Actinomycetota</taxon>
        <taxon>Actinomycetes</taxon>
        <taxon>Kitasatosporales</taxon>
        <taxon>Streptomycetaceae</taxon>
        <taxon>Streptomyces</taxon>
        <taxon>Streptomyces violaceusniger group</taxon>
    </lineage>
</organism>
<evidence type="ECO:0000256" key="1">
    <source>
        <dbReference type="SAM" id="Phobius"/>
    </source>
</evidence>
<dbReference type="AlphaFoldDB" id="A0A499UK08"/>
<keyword evidence="1" id="KW-1133">Transmembrane helix</keyword>
<dbReference type="Proteomes" id="UP000463951">
    <property type="component" value="Chromosome"/>
</dbReference>
<keyword evidence="1" id="KW-0472">Membrane</keyword>
<accession>A0A499UK08</accession>
<evidence type="ECO:0000313" key="2">
    <source>
        <dbReference type="EMBL" id="BBJ39988.1"/>
    </source>
</evidence>
<sequence>MNGQITPEQAEILLTLCSLILVAVVTRLVALVAWRKWFRDAAPDNLTQEERDERLVTRRRRPR</sequence>